<name>A0AAJ7W1J2_CEPCN</name>
<feature type="region of interest" description="Disordered" evidence="2">
    <location>
        <begin position="141"/>
        <end position="545"/>
    </location>
</feature>
<evidence type="ECO:0000256" key="2">
    <source>
        <dbReference type="SAM" id="MobiDB-lite"/>
    </source>
</evidence>
<dbReference type="Proteomes" id="UP000694920">
    <property type="component" value="Unplaced"/>
</dbReference>
<feature type="compositionally biased region" description="Pro residues" evidence="2">
    <location>
        <begin position="207"/>
        <end position="222"/>
    </location>
</feature>
<feature type="compositionally biased region" description="Polar residues" evidence="2">
    <location>
        <begin position="1264"/>
        <end position="1277"/>
    </location>
</feature>
<dbReference type="Gene3D" id="3.30.70.330">
    <property type="match status" value="1"/>
</dbReference>
<feature type="domain" description="RRM" evidence="3">
    <location>
        <begin position="85"/>
        <end position="116"/>
    </location>
</feature>
<proteinExistence type="predicted"/>
<feature type="region of interest" description="Disordered" evidence="2">
    <location>
        <begin position="1253"/>
        <end position="1290"/>
    </location>
</feature>
<feature type="compositionally biased region" description="Polar residues" evidence="2">
    <location>
        <begin position="501"/>
        <end position="513"/>
    </location>
</feature>
<gene>
    <name evidence="5" type="primary">LOC107267517</name>
</gene>
<dbReference type="SUPFAM" id="SSF54928">
    <property type="entry name" value="RNA-binding domain, RBD"/>
    <property type="match status" value="1"/>
</dbReference>
<feature type="compositionally biased region" description="Polar residues" evidence="2">
    <location>
        <begin position="165"/>
        <end position="176"/>
    </location>
</feature>
<dbReference type="GO" id="GO:0003723">
    <property type="term" value="F:RNA binding"/>
    <property type="evidence" value="ECO:0007669"/>
    <property type="project" value="UniProtKB-KW"/>
</dbReference>
<dbReference type="InterPro" id="IPR012677">
    <property type="entry name" value="Nucleotide-bd_a/b_plait_sf"/>
</dbReference>
<evidence type="ECO:0000313" key="5">
    <source>
        <dbReference type="RefSeq" id="XP_024940597.1"/>
    </source>
</evidence>
<keyword evidence="4" id="KW-1185">Reference proteome</keyword>
<reference evidence="5" key="1">
    <citation type="submission" date="2025-08" db="UniProtKB">
        <authorList>
            <consortium name="RefSeq"/>
        </authorList>
    </citation>
    <scope>IDENTIFICATION</scope>
</reference>
<feature type="compositionally biased region" description="Basic and acidic residues" evidence="2">
    <location>
        <begin position="1209"/>
        <end position="1237"/>
    </location>
</feature>
<feature type="compositionally biased region" description="Pro residues" evidence="2">
    <location>
        <begin position="643"/>
        <end position="661"/>
    </location>
</feature>
<feature type="region of interest" description="Disordered" evidence="2">
    <location>
        <begin position="1208"/>
        <end position="1241"/>
    </location>
</feature>
<feature type="compositionally biased region" description="Low complexity" evidence="2">
    <location>
        <begin position="420"/>
        <end position="458"/>
    </location>
</feature>
<dbReference type="Pfam" id="PF00076">
    <property type="entry name" value="RRM_1"/>
    <property type="match status" value="1"/>
</dbReference>
<evidence type="ECO:0000256" key="1">
    <source>
        <dbReference type="ARBA" id="ARBA00022884"/>
    </source>
</evidence>
<protein>
    <submittedName>
        <fullName evidence="5">Trithorax group protein osa isoform X1</fullName>
    </submittedName>
</protein>
<feature type="compositionally biased region" description="Pro residues" evidence="2">
    <location>
        <begin position="270"/>
        <end position="305"/>
    </location>
</feature>
<dbReference type="InterPro" id="IPR000504">
    <property type="entry name" value="RRM_dom"/>
</dbReference>
<dbReference type="RefSeq" id="XP_024940597.1">
    <property type="nucleotide sequence ID" value="XM_025084829.1"/>
</dbReference>
<feature type="compositionally biased region" description="Basic residues" evidence="2">
    <location>
        <begin position="699"/>
        <end position="713"/>
    </location>
</feature>
<dbReference type="GeneID" id="107267517"/>
<organism evidence="4 5">
    <name type="scientific">Cephus cinctus</name>
    <name type="common">Wheat stem sawfly</name>
    <dbReference type="NCBI Taxonomy" id="211228"/>
    <lineage>
        <taxon>Eukaryota</taxon>
        <taxon>Metazoa</taxon>
        <taxon>Ecdysozoa</taxon>
        <taxon>Arthropoda</taxon>
        <taxon>Hexapoda</taxon>
        <taxon>Insecta</taxon>
        <taxon>Pterygota</taxon>
        <taxon>Neoptera</taxon>
        <taxon>Endopterygota</taxon>
        <taxon>Hymenoptera</taxon>
        <taxon>Cephoidea</taxon>
        <taxon>Cephidae</taxon>
        <taxon>Cephus</taxon>
    </lineage>
</organism>
<feature type="compositionally biased region" description="Basic and acidic residues" evidence="2">
    <location>
        <begin position="148"/>
        <end position="163"/>
    </location>
</feature>
<feature type="compositionally biased region" description="Pro residues" evidence="2">
    <location>
        <begin position="365"/>
        <end position="382"/>
    </location>
</feature>
<feature type="compositionally biased region" description="Polar residues" evidence="2">
    <location>
        <begin position="471"/>
        <end position="490"/>
    </location>
</feature>
<feature type="compositionally biased region" description="Low complexity" evidence="2">
    <location>
        <begin position="680"/>
        <end position="698"/>
    </location>
</feature>
<evidence type="ECO:0000259" key="3">
    <source>
        <dbReference type="Pfam" id="PF00076"/>
    </source>
</evidence>
<evidence type="ECO:0000313" key="4">
    <source>
        <dbReference type="Proteomes" id="UP000694920"/>
    </source>
</evidence>
<feature type="region of interest" description="Disordered" evidence="2">
    <location>
        <begin position="641"/>
        <end position="724"/>
    </location>
</feature>
<accession>A0AAJ7W1J2</accession>
<dbReference type="InterPro" id="IPR035979">
    <property type="entry name" value="RBD_domain_sf"/>
</dbReference>
<feature type="compositionally biased region" description="Polar residues" evidence="2">
    <location>
        <begin position="524"/>
        <end position="539"/>
    </location>
</feature>
<sequence>MHFKLLAFWPAHTKVYLNKITLCNRHECKRFKSQCIVVLPVAKMSDEIAPKTLIQRFEYTTGSSYTVLTLVQLFFIIISICVFRYVGNLDHSVSEDLLCALFSQIGNVKGCKVIREMAVALLCVLLVGQDVLAVVNKASSNVQSGSGQHDELGENVKDGDAGDRISNSYGPPSLTQEYGPPFGGSFNGPAPAYGPPELTGDLRPTPIYEPPPPELPPAPPIQGNPAAIYGPPPRKPKPHYGPPPKQSYGPPKLSYGPPKPHYGPPKQQYGPPPSFRPPRPPSTQYGPPPSFGPPPSSQYGPPPRFGPSKPGHGPPIPITVEAYGPPNIAAALPFGPSGPQDEYGPPPSAAQPPRFSSPPGDSYGPPHPPPPPPGVPAPPTPPDIKYDGWQPIAGLVGAPDQQYGPPSDSYGPPADDARILSHGGSSSSSSSSFVSSSSHLSSSHSSSGSNNLQYSSSNIPSDSYGEPIHSSEAQDLKTSVHQSSASSESNGLPPPPLPHYENSQDQYTPSNAGLGSIPSDQYGPPSSGSIHQNNVQDQLLPQYGAPNGGALSIVKTVGFKLVPNSGSLSSDLHGLSISDSSSSSFGGSSHSFHSNAGIALPLTEQPLQTYGAPVSGSFSGSSSFGGGFGSYAPAFTNFGDPSLPLPPPPPPIDSYGAPPPSSYSKNGPYPPSQGIRGGTSHSFSNAFGNSFSNSFSSSHQKHGHHHHRHHSLKHGPPPSLTASLIPPRTRPPIKFREPIPPTLFTSLHRFVPPHPQVEFKKPLPPPPKNFGPPLVLDQQLPTLGAPIAFQSSGSAGSFANSFDSSNSFGNGASLSWNSALAAPNVNYGTPLSFTDFNTPAPVITYGAPNFGPASSFISTSSGFGGNLYNNIGNSLSTYGSPAPPSGLSLGPIHDCGFQKSSDAFSIKDLGNHVHVESSGSNDYSQSSSLSSSVSNNLVGSLNVDSLSSSLSPALNIPALNPQSAINLQSNSLAAAYAPPSVNELDLQSHEQQKNDLKDSYGNPIGVSYGLSDQTGAAAAALTTNHIQTSSDYSNILSASSGQSLNSYDFGGSLLSDGNGQVSAEALTAALTAQGLGQAKNLGTEQVDGNQFLKTYEGSEALALAQGLTASGSDDFQIQGSRGTYSLQIQPADGGLGTSNSDGNISHEQVLSNGLLQDILAAIEQPENGQIQLQGPPQAQPLEEVYGDLSRSATSDLLQANDQFITIQRSTEHHAVKPVEEAADRDGKESQEESKSSNDEVAVFFKDNYKKATKKETRSLENKSEAQPIQSSASSTEASPMLSASAAIESS</sequence>
<feature type="compositionally biased region" description="Basic and acidic residues" evidence="2">
    <location>
        <begin position="1253"/>
        <end position="1263"/>
    </location>
</feature>
<keyword evidence="1" id="KW-0694">RNA-binding</keyword>